<reference evidence="2" key="1">
    <citation type="submission" date="2019-01" db="EMBL/GenBank/DDBJ databases">
        <title>Draft genomes of a novel of Sporanaerobacter strains.</title>
        <authorList>
            <person name="Ma S."/>
        </authorList>
    </citation>
    <scope>NUCLEOTIDE SEQUENCE [LARGE SCALE GENOMIC DNA]</scope>
    <source>
        <strain evidence="2">NJN-17</strain>
    </source>
</reference>
<evidence type="ECO:0000313" key="2">
    <source>
        <dbReference type="Proteomes" id="UP000287969"/>
    </source>
</evidence>
<sequence>MLSINATDMRKNFGKYIDEIVRTKPIFVKRSRDCFMGISIEMAKELVKDVTFTVDKYIEKDNSVTLSLNGFDLVVNEKDETTAINSLIKDFREYALEYYKDIEFWSSDMNRRNQMKSILKVLLTDNDEEIRESFVCQVGKN</sequence>
<keyword evidence="2" id="KW-1185">Reference proteome</keyword>
<dbReference type="AlphaFoldDB" id="A0A410Q982"/>
<organism evidence="1 2">
    <name type="scientific">Acidilutibacter cellobiosedens</name>
    <dbReference type="NCBI Taxonomy" id="2507161"/>
    <lineage>
        <taxon>Bacteria</taxon>
        <taxon>Bacillati</taxon>
        <taxon>Bacillota</taxon>
        <taxon>Tissierellia</taxon>
        <taxon>Tissierellales</taxon>
        <taxon>Acidilutibacteraceae</taxon>
        <taxon>Acidilutibacter</taxon>
    </lineage>
</organism>
<dbReference type="Gene3D" id="3.40.1620.10">
    <property type="entry name" value="YefM-like domain"/>
    <property type="match status" value="1"/>
</dbReference>
<dbReference type="InterPro" id="IPR035424">
    <property type="entry name" value="Antitoxin_RelB"/>
</dbReference>
<accession>A0A410Q982</accession>
<dbReference type="RefSeq" id="WP_128751881.1">
    <property type="nucleotide sequence ID" value="NZ_CP035282.1"/>
</dbReference>
<name>A0A410Q982_9FIRM</name>
<proteinExistence type="predicted"/>
<dbReference type="Gene3D" id="3.30.160.620">
    <property type="match status" value="1"/>
</dbReference>
<gene>
    <name evidence="1" type="ORF">EQM13_02665</name>
</gene>
<protein>
    <recommendedName>
        <fullName evidence="3">Antitoxin</fullName>
    </recommendedName>
</protein>
<evidence type="ECO:0008006" key="3">
    <source>
        <dbReference type="Google" id="ProtNLM"/>
    </source>
</evidence>
<evidence type="ECO:0000313" key="1">
    <source>
        <dbReference type="EMBL" id="QAT60555.1"/>
    </source>
</evidence>
<dbReference type="KEGG" id="spoa:EQM13_02665"/>
<dbReference type="Proteomes" id="UP000287969">
    <property type="component" value="Chromosome"/>
</dbReference>
<dbReference type="EMBL" id="CP035282">
    <property type="protein sequence ID" value="QAT60555.1"/>
    <property type="molecule type" value="Genomic_DNA"/>
</dbReference>
<dbReference type="OrthoDB" id="2374448at2"/>
<dbReference type="Pfam" id="PF12910">
    <property type="entry name" value="PHD_like"/>
    <property type="match status" value="1"/>
</dbReference>